<evidence type="ECO:0000256" key="3">
    <source>
        <dbReference type="SAM" id="SignalP"/>
    </source>
</evidence>
<dbReference type="Pfam" id="PF12733">
    <property type="entry name" value="Cadherin-like"/>
    <property type="match status" value="1"/>
</dbReference>
<dbReference type="SUPFAM" id="SSF49384">
    <property type="entry name" value="Carbohydrate-binding domain"/>
    <property type="match status" value="1"/>
</dbReference>
<evidence type="ECO:0000259" key="4">
    <source>
        <dbReference type="Pfam" id="PF12733"/>
    </source>
</evidence>
<evidence type="ECO:0000256" key="1">
    <source>
        <dbReference type="SAM" id="MobiDB-lite"/>
    </source>
</evidence>
<proteinExistence type="predicted"/>
<feature type="domain" description="Cadherin-like beta-sandwich-like" evidence="4">
    <location>
        <begin position="175"/>
        <end position="253"/>
    </location>
</feature>
<keyword evidence="2" id="KW-1133">Transmembrane helix</keyword>
<keyword evidence="2" id="KW-0472">Membrane</keyword>
<name>A0A7G9FQA2_9FIRM</name>
<protein>
    <submittedName>
        <fullName evidence="5">Cadherin-like beta sandwich domain-containing protein</fullName>
    </submittedName>
</protein>
<dbReference type="EMBL" id="CP060632">
    <property type="protein sequence ID" value="QNM00734.1"/>
    <property type="molecule type" value="Genomic_DNA"/>
</dbReference>
<dbReference type="GO" id="GO:0030246">
    <property type="term" value="F:carbohydrate binding"/>
    <property type="evidence" value="ECO:0007669"/>
    <property type="project" value="InterPro"/>
</dbReference>
<feature type="signal peptide" evidence="3">
    <location>
        <begin position="1"/>
        <end position="28"/>
    </location>
</feature>
<dbReference type="CDD" id="cd08547">
    <property type="entry name" value="Type_II_cohesin"/>
    <property type="match status" value="1"/>
</dbReference>
<organism evidence="5 6">
    <name type="scientific">Wujia chipingensis</name>
    <dbReference type="NCBI Taxonomy" id="2763670"/>
    <lineage>
        <taxon>Bacteria</taxon>
        <taxon>Bacillati</taxon>
        <taxon>Bacillota</taxon>
        <taxon>Clostridia</taxon>
        <taxon>Lachnospirales</taxon>
        <taxon>Lachnospiraceae</taxon>
        <taxon>Wujia</taxon>
    </lineage>
</organism>
<feature type="region of interest" description="Disordered" evidence="1">
    <location>
        <begin position="629"/>
        <end position="653"/>
    </location>
</feature>
<feature type="transmembrane region" description="Helical" evidence="2">
    <location>
        <begin position="449"/>
        <end position="472"/>
    </location>
</feature>
<keyword evidence="6" id="KW-1185">Reference proteome</keyword>
<dbReference type="AlphaFoldDB" id="A0A7G9FQA2"/>
<feature type="compositionally biased region" description="Polar residues" evidence="1">
    <location>
        <begin position="629"/>
        <end position="641"/>
    </location>
</feature>
<dbReference type="RefSeq" id="WP_021984301.1">
    <property type="nucleotide sequence ID" value="NZ_CP060632.1"/>
</dbReference>
<reference evidence="5 6" key="1">
    <citation type="submission" date="2020-08" db="EMBL/GenBank/DDBJ databases">
        <authorList>
            <person name="Liu C."/>
            <person name="Sun Q."/>
        </authorList>
    </citation>
    <scope>NUCLEOTIDE SEQUENCE [LARGE SCALE GENOMIC DNA]</scope>
    <source>
        <strain evidence="5 6">NSJ-4</strain>
    </source>
</reference>
<keyword evidence="3" id="KW-0732">Signal</keyword>
<evidence type="ECO:0000313" key="5">
    <source>
        <dbReference type="EMBL" id="QNM00734.1"/>
    </source>
</evidence>
<accession>A0A7G9FQA2</accession>
<feature type="compositionally biased region" description="Low complexity" evidence="1">
    <location>
        <begin position="142"/>
        <end position="161"/>
    </location>
</feature>
<dbReference type="KEGG" id="wcp:H9Q76_05530"/>
<feature type="region of interest" description="Disordered" evidence="1">
    <location>
        <begin position="142"/>
        <end position="170"/>
    </location>
</feature>
<evidence type="ECO:0000313" key="6">
    <source>
        <dbReference type="Proteomes" id="UP000515819"/>
    </source>
</evidence>
<feature type="chain" id="PRO_5028866077" evidence="3">
    <location>
        <begin position="29"/>
        <end position="653"/>
    </location>
</feature>
<dbReference type="InterPro" id="IPR025883">
    <property type="entry name" value="Cadherin-like_domain"/>
</dbReference>
<evidence type="ECO:0000256" key="2">
    <source>
        <dbReference type="SAM" id="Phobius"/>
    </source>
</evidence>
<keyword evidence="2" id="KW-0812">Transmembrane</keyword>
<gene>
    <name evidence="5" type="ORF">H9Q76_05530</name>
</gene>
<dbReference type="InterPro" id="IPR008965">
    <property type="entry name" value="CBM2/CBM3_carb-bd_dom_sf"/>
</dbReference>
<sequence>MKQFLKRGLAILTAFILCLQFGKIDAQAANVVIALSASTVSVGNNVTATISVSGSDISAYTIYVSYNSSVLQYNSASGSAIVNGGGGTVTASGTSAGSFSISFTAIANGSGSITTSGSDVYDINGNAISISHAGATVTVATASNNGDTNNGNATTEAGETTETTEDDGRSADCDLASLQVSPGTLTPAFSADRTTYSLQVDEDVTSVVVSASAADGNATTSVSGANSIQKGKNTVRVTVTAENGAVKVYTINVQAGEDVGDPVATIDGKEYSFVMNEDGLEAPEGFTAGTTTYKDWDVLSYESPNKKITVVCLKDEDGENHWFIMDAEKDVFTPYQEYSSQYNRYIITAVPDGVAIPDGFKETTLKIGDNSVVAYQSDDIADKDLYLVYAINVEGEEGFYEYDAKEQAFLRYVPMIVSEEVLVPATPTVATPSAPVEVPTEKSPFTNPLVIGIMVGAAVIIVILVVCLVIFAGRINKQNKEMLDAEDMIAQLANANKDVNPELLQKLGLDKPEVSEELEAPQAETADEKLADAVIDGSTGSEIPTVQEAEKLADPSDLEQTSEIPKVDSSILTPEVNALVEEVNRDFQTSMGGGEAYVEKSEKELAHEDYEKRSMEINNKIMTNYDSQMDSVFADGTQNSAAPDASAPTDTKE</sequence>
<dbReference type="Proteomes" id="UP000515819">
    <property type="component" value="Chromosome"/>
</dbReference>
<dbReference type="Gene3D" id="2.60.40.680">
    <property type="match status" value="1"/>
</dbReference>